<accession>A0AAV8XVX1</accession>
<feature type="compositionally biased region" description="Basic residues" evidence="1">
    <location>
        <begin position="126"/>
        <end position="137"/>
    </location>
</feature>
<dbReference type="Proteomes" id="UP001162162">
    <property type="component" value="Unassembled WGS sequence"/>
</dbReference>
<evidence type="ECO:0000313" key="3">
    <source>
        <dbReference type="Proteomes" id="UP001162162"/>
    </source>
</evidence>
<evidence type="ECO:0008006" key="4">
    <source>
        <dbReference type="Google" id="ProtNLM"/>
    </source>
</evidence>
<feature type="region of interest" description="Disordered" evidence="1">
    <location>
        <begin position="178"/>
        <end position="243"/>
    </location>
</feature>
<feature type="region of interest" description="Disordered" evidence="1">
    <location>
        <begin position="293"/>
        <end position="312"/>
    </location>
</feature>
<reference evidence="2" key="1">
    <citation type="journal article" date="2023" name="Insect Mol. Biol.">
        <title>Genome sequencing provides insights into the evolution of gene families encoding plant cell wall-degrading enzymes in longhorned beetles.</title>
        <authorList>
            <person name="Shin N.R."/>
            <person name="Okamura Y."/>
            <person name="Kirsch R."/>
            <person name="Pauchet Y."/>
        </authorList>
    </citation>
    <scope>NUCLEOTIDE SEQUENCE</scope>
    <source>
        <strain evidence="2">AMC_N1</strain>
    </source>
</reference>
<evidence type="ECO:0000256" key="1">
    <source>
        <dbReference type="SAM" id="MobiDB-lite"/>
    </source>
</evidence>
<comment type="caution">
    <text evidence="2">The sequence shown here is derived from an EMBL/GenBank/DDBJ whole genome shotgun (WGS) entry which is preliminary data.</text>
</comment>
<name>A0AAV8XVX1_9CUCU</name>
<protein>
    <recommendedName>
        <fullName evidence="4">Protein hairless</fullName>
    </recommendedName>
</protein>
<proteinExistence type="predicted"/>
<sequence length="380" mass="41035">MHISEFQPPQNTILTKCSKMTEEGHRLHGMNGNADRNIKEECHKTNYGQGGRLKFFKDGKFILELERAREGERVSWVSVPRKTFWPPQGTASTTPAYRQESSTSLSGKLKFKNTVVYVHSYRCRAGRSSRRSRKRRSPYSSAPELEIERTPARDKKRNPKRSLLVVVQSLIDKNFRTSNTAETGLGRTHAAQGRDGGLPQEAFPPRDGEGQQGPGGGGEQLPEAEPEQAGGPAGRCPAGHAPSSASAAALPAVAVKAESPAAGAGALPNGSAEEARPPRNCSYSITSLLAEDRNATKRSPSNSPSHYSPAVAQPPVPVAAVVVVRGQVVHGERRQAALHRAVQKNCGGYQSSHYPPHHQTYLGQHVPVPPVPPYYGAGVM</sequence>
<feature type="region of interest" description="Disordered" evidence="1">
    <location>
        <begin position="126"/>
        <end position="161"/>
    </location>
</feature>
<evidence type="ECO:0000313" key="2">
    <source>
        <dbReference type="EMBL" id="KAJ8942629.1"/>
    </source>
</evidence>
<feature type="compositionally biased region" description="Polar residues" evidence="1">
    <location>
        <begin position="297"/>
        <end position="306"/>
    </location>
</feature>
<dbReference type="EMBL" id="JAPWTK010000318">
    <property type="protein sequence ID" value="KAJ8942629.1"/>
    <property type="molecule type" value="Genomic_DNA"/>
</dbReference>
<gene>
    <name evidence="2" type="ORF">NQ318_013342</name>
</gene>
<feature type="compositionally biased region" description="Gly residues" evidence="1">
    <location>
        <begin position="210"/>
        <end position="219"/>
    </location>
</feature>
<organism evidence="2 3">
    <name type="scientific">Aromia moschata</name>
    <dbReference type="NCBI Taxonomy" id="1265417"/>
    <lineage>
        <taxon>Eukaryota</taxon>
        <taxon>Metazoa</taxon>
        <taxon>Ecdysozoa</taxon>
        <taxon>Arthropoda</taxon>
        <taxon>Hexapoda</taxon>
        <taxon>Insecta</taxon>
        <taxon>Pterygota</taxon>
        <taxon>Neoptera</taxon>
        <taxon>Endopterygota</taxon>
        <taxon>Coleoptera</taxon>
        <taxon>Polyphaga</taxon>
        <taxon>Cucujiformia</taxon>
        <taxon>Chrysomeloidea</taxon>
        <taxon>Cerambycidae</taxon>
        <taxon>Cerambycinae</taxon>
        <taxon>Callichromatini</taxon>
        <taxon>Aromia</taxon>
    </lineage>
</organism>
<feature type="compositionally biased region" description="Low complexity" evidence="1">
    <location>
        <begin position="220"/>
        <end position="230"/>
    </location>
</feature>
<dbReference type="AlphaFoldDB" id="A0AAV8XVX1"/>
<keyword evidence="3" id="KW-1185">Reference proteome</keyword>